<comment type="caution">
    <text evidence="2">The sequence shown here is derived from an EMBL/GenBank/DDBJ whole genome shotgun (WGS) entry which is preliminary data.</text>
</comment>
<keyword evidence="1" id="KW-0732">Signal</keyword>
<name>A0AA39HWG0_9BILA</name>
<sequence>MLPKIRFLLVFVFSVGLVSSQRPEEGWEEAALQNDSATENITSAGFIFRFTPKTVTLDPADTTVSTPNIPIPSLLNIQH</sequence>
<dbReference type="EMBL" id="JAUCMV010000003">
    <property type="protein sequence ID" value="KAK0412589.1"/>
    <property type="molecule type" value="Genomic_DNA"/>
</dbReference>
<dbReference type="AlphaFoldDB" id="A0AA39HWG0"/>
<evidence type="ECO:0000313" key="3">
    <source>
        <dbReference type="Proteomes" id="UP001175271"/>
    </source>
</evidence>
<gene>
    <name evidence="2" type="ORF">QR680_006299</name>
</gene>
<keyword evidence="3" id="KW-1185">Reference proteome</keyword>
<reference evidence="2" key="1">
    <citation type="submission" date="2023-06" db="EMBL/GenBank/DDBJ databases">
        <title>Genomic analysis of the entomopathogenic nematode Steinernema hermaphroditum.</title>
        <authorList>
            <person name="Schwarz E.M."/>
            <person name="Heppert J.K."/>
            <person name="Baniya A."/>
            <person name="Schwartz H.T."/>
            <person name="Tan C.-H."/>
            <person name="Antoshechkin I."/>
            <person name="Sternberg P.W."/>
            <person name="Goodrich-Blair H."/>
            <person name="Dillman A.R."/>
        </authorList>
    </citation>
    <scope>NUCLEOTIDE SEQUENCE</scope>
    <source>
        <strain evidence="2">PS9179</strain>
        <tissue evidence="2">Whole animal</tissue>
    </source>
</reference>
<feature type="chain" id="PRO_5041311938" evidence="1">
    <location>
        <begin position="21"/>
        <end position="79"/>
    </location>
</feature>
<organism evidence="2 3">
    <name type="scientific">Steinernema hermaphroditum</name>
    <dbReference type="NCBI Taxonomy" id="289476"/>
    <lineage>
        <taxon>Eukaryota</taxon>
        <taxon>Metazoa</taxon>
        <taxon>Ecdysozoa</taxon>
        <taxon>Nematoda</taxon>
        <taxon>Chromadorea</taxon>
        <taxon>Rhabditida</taxon>
        <taxon>Tylenchina</taxon>
        <taxon>Panagrolaimomorpha</taxon>
        <taxon>Strongyloidoidea</taxon>
        <taxon>Steinernematidae</taxon>
        <taxon>Steinernema</taxon>
    </lineage>
</organism>
<evidence type="ECO:0000256" key="1">
    <source>
        <dbReference type="SAM" id="SignalP"/>
    </source>
</evidence>
<protein>
    <submittedName>
        <fullName evidence="2">Uncharacterized protein</fullName>
    </submittedName>
</protein>
<proteinExistence type="predicted"/>
<evidence type="ECO:0000313" key="2">
    <source>
        <dbReference type="EMBL" id="KAK0412589.1"/>
    </source>
</evidence>
<feature type="signal peptide" evidence="1">
    <location>
        <begin position="1"/>
        <end position="20"/>
    </location>
</feature>
<accession>A0AA39HWG0</accession>
<dbReference type="Proteomes" id="UP001175271">
    <property type="component" value="Unassembled WGS sequence"/>
</dbReference>